<evidence type="ECO:0000256" key="5">
    <source>
        <dbReference type="PROSITE-ProRule" id="PRU00339"/>
    </source>
</evidence>
<dbReference type="InterPro" id="IPR016032">
    <property type="entry name" value="Sig_transdc_resp-reg_C-effctor"/>
</dbReference>
<organism evidence="9 10">
    <name type="scientific">Saccharopolyspora gregorii</name>
    <dbReference type="NCBI Taxonomy" id="33914"/>
    <lineage>
        <taxon>Bacteria</taxon>
        <taxon>Bacillati</taxon>
        <taxon>Actinomycetota</taxon>
        <taxon>Actinomycetes</taxon>
        <taxon>Pseudonocardiales</taxon>
        <taxon>Pseudonocardiaceae</taxon>
        <taxon>Saccharopolyspora</taxon>
    </lineage>
</organism>
<dbReference type="PROSITE" id="PS51755">
    <property type="entry name" value="OMPR_PHOB"/>
    <property type="match status" value="1"/>
</dbReference>
<feature type="domain" description="OmpR/PhoB-type" evidence="8">
    <location>
        <begin position="23"/>
        <end position="125"/>
    </location>
</feature>
<dbReference type="InterPro" id="IPR027417">
    <property type="entry name" value="P-loop_NTPase"/>
</dbReference>
<dbReference type="SUPFAM" id="SSF46894">
    <property type="entry name" value="C-terminal effector domain of the bipartite response regulators"/>
    <property type="match status" value="1"/>
</dbReference>
<keyword evidence="3 6" id="KW-0238">DNA-binding</keyword>
<dbReference type="PRINTS" id="PR00364">
    <property type="entry name" value="DISEASERSIST"/>
</dbReference>
<dbReference type="PANTHER" id="PTHR35807:SF1">
    <property type="entry name" value="TRANSCRIPTIONAL REGULATOR REDD"/>
    <property type="match status" value="1"/>
</dbReference>
<evidence type="ECO:0000256" key="6">
    <source>
        <dbReference type="PROSITE-ProRule" id="PRU01091"/>
    </source>
</evidence>
<evidence type="ECO:0000256" key="4">
    <source>
        <dbReference type="ARBA" id="ARBA00023163"/>
    </source>
</evidence>
<feature type="region of interest" description="Disordered" evidence="7">
    <location>
        <begin position="1"/>
        <end position="25"/>
    </location>
</feature>
<name>A0ABP6RU13_9PSEU</name>
<evidence type="ECO:0000313" key="10">
    <source>
        <dbReference type="Proteomes" id="UP001500483"/>
    </source>
</evidence>
<dbReference type="PANTHER" id="PTHR35807">
    <property type="entry name" value="TRANSCRIPTIONAL REGULATOR REDD-RELATED"/>
    <property type="match status" value="1"/>
</dbReference>
<evidence type="ECO:0000256" key="1">
    <source>
        <dbReference type="ARBA" id="ARBA00005820"/>
    </source>
</evidence>
<dbReference type="SMART" id="SM00862">
    <property type="entry name" value="Trans_reg_C"/>
    <property type="match status" value="1"/>
</dbReference>
<dbReference type="Gene3D" id="1.25.40.10">
    <property type="entry name" value="Tetratricopeptide repeat domain"/>
    <property type="match status" value="2"/>
</dbReference>
<dbReference type="InterPro" id="IPR005158">
    <property type="entry name" value="BTAD"/>
</dbReference>
<keyword evidence="10" id="KW-1185">Reference proteome</keyword>
<comment type="similarity">
    <text evidence="1">Belongs to the AfsR/DnrI/RedD regulatory family.</text>
</comment>
<dbReference type="SUPFAM" id="SSF52540">
    <property type="entry name" value="P-loop containing nucleoside triphosphate hydrolases"/>
    <property type="match status" value="1"/>
</dbReference>
<evidence type="ECO:0000313" key="9">
    <source>
        <dbReference type="EMBL" id="GAA3360031.1"/>
    </source>
</evidence>
<dbReference type="Proteomes" id="UP001500483">
    <property type="component" value="Unassembled WGS sequence"/>
</dbReference>
<evidence type="ECO:0000256" key="7">
    <source>
        <dbReference type="SAM" id="MobiDB-lite"/>
    </source>
</evidence>
<comment type="caution">
    <text evidence="9">The sequence shown here is derived from an EMBL/GenBank/DDBJ whole genome shotgun (WGS) entry which is preliminary data.</text>
</comment>
<feature type="DNA-binding region" description="OmpR/PhoB-type" evidence="6">
    <location>
        <begin position="23"/>
        <end position="125"/>
    </location>
</feature>
<dbReference type="CDD" id="cd00383">
    <property type="entry name" value="trans_reg_C"/>
    <property type="match status" value="1"/>
</dbReference>
<dbReference type="SMART" id="SM01043">
    <property type="entry name" value="BTAD"/>
    <property type="match status" value="1"/>
</dbReference>
<evidence type="ECO:0000256" key="2">
    <source>
        <dbReference type="ARBA" id="ARBA00023015"/>
    </source>
</evidence>
<dbReference type="SUPFAM" id="SSF48452">
    <property type="entry name" value="TPR-like"/>
    <property type="match status" value="3"/>
</dbReference>
<proteinExistence type="inferred from homology"/>
<keyword evidence="4" id="KW-0804">Transcription</keyword>
<dbReference type="Gene3D" id="1.10.10.10">
    <property type="entry name" value="Winged helix-like DNA-binding domain superfamily/Winged helix DNA-binding domain"/>
    <property type="match status" value="1"/>
</dbReference>
<dbReference type="PROSITE" id="PS50005">
    <property type="entry name" value="TPR"/>
    <property type="match status" value="1"/>
</dbReference>
<dbReference type="CDD" id="cd15831">
    <property type="entry name" value="BTAD"/>
    <property type="match status" value="1"/>
</dbReference>
<keyword evidence="5" id="KW-0802">TPR repeat</keyword>
<keyword evidence="2" id="KW-0805">Transcription regulation</keyword>
<accession>A0ABP6RU13</accession>
<dbReference type="EMBL" id="BAAAYK010000038">
    <property type="protein sequence ID" value="GAA3360031.1"/>
    <property type="molecule type" value="Genomic_DNA"/>
</dbReference>
<evidence type="ECO:0000256" key="3">
    <source>
        <dbReference type="ARBA" id="ARBA00023125"/>
    </source>
</evidence>
<reference evidence="10" key="1">
    <citation type="journal article" date="2019" name="Int. J. Syst. Evol. Microbiol.">
        <title>The Global Catalogue of Microorganisms (GCM) 10K type strain sequencing project: providing services to taxonomists for standard genome sequencing and annotation.</title>
        <authorList>
            <consortium name="The Broad Institute Genomics Platform"/>
            <consortium name="The Broad Institute Genome Sequencing Center for Infectious Disease"/>
            <person name="Wu L."/>
            <person name="Ma J."/>
        </authorList>
    </citation>
    <scope>NUCLEOTIDE SEQUENCE [LARGE SCALE GENOMIC DNA]</scope>
    <source>
        <strain evidence="10">JCM 9687</strain>
    </source>
</reference>
<gene>
    <name evidence="9" type="ORF">GCM10020366_38400</name>
</gene>
<dbReference type="Pfam" id="PF00486">
    <property type="entry name" value="Trans_reg_C"/>
    <property type="match status" value="1"/>
</dbReference>
<dbReference type="InterPro" id="IPR019734">
    <property type="entry name" value="TPR_rpt"/>
</dbReference>
<dbReference type="InterPro" id="IPR036388">
    <property type="entry name" value="WH-like_DNA-bd_sf"/>
</dbReference>
<dbReference type="InterPro" id="IPR051677">
    <property type="entry name" value="AfsR-DnrI-RedD_regulator"/>
</dbReference>
<dbReference type="InterPro" id="IPR011990">
    <property type="entry name" value="TPR-like_helical_dom_sf"/>
</dbReference>
<dbReference type="SMART" id="SM00028">
    <property type="entry name" value="TPR"/>
    <property type="match status" value="5"/>
</dbReference>
<protein>
    <submittedName>
        <fullName evidence="9">BTAD domain-containing putative transcriptional regulator</fullName>
    </submittedName>
</protein>
<evidence type="ECO:0000259" key="8">
    <source>
        <dbReference type="PROSITE" id="PS51755"/>
    </source>
</evidence>
<feature type="repeat" description="TPR" evidence="5">
    <location>
        <begin position="888"/>
        <end position="921"/>
    </location>
</feature>
<dbReference type="Pfam" id="PF03704">
    <property type="entry name" value="BTAD"/>
    <property type="match status" value="1"/>
</dbReference>
<sequence>MRANRASGGRRPRKLRIMSAEREGGRPVPGAGLGFTVLGPLRAWRGTTELDLGPVRQQAFLVSLLLRPDVTTSRQRLLDEVWGDEPPGTGVKVVPGYVYRLRKSLGGTEQDPVISADRGGYRFHGAGVELDSARLDELAAAADRARRAGDPETAVRNCCDALALFDGEPLAGLPGPFAAARRREWVERRLALARQRADCLLELGRHAEAVSELSALAVAHPGDEALAVLLMRALHGSGRRADALAVFTDLRERMVADLGVEPGAAAQRVQRAVLLGDEAALAPRRRAVAARPATRDELPADVGPLAGREQELALLTGAADPGAVSVAAVDGVAGSGKTALAVTAARALRAHCPAGCLFVDLHGHREDREALPPERVLRRLLRAVGVDDSAIPDDVDELAASWRAATNRLRLLVVLDDATSAAQVRPLLPAGPGSRVLVTSRRRLAGLDAAHRVSLGPLDDAAARGLLGGVVGEPRDERERAAVAELVRLCGRLPLALRIAGARLQNRPMWTAGDLVARLSDDEARLGELTAGDRSVEAAFRLSYRRIPVPERAAFRALSRAPAPELDCIAVAAMLDRTPAQALRMLEDLVDANLVQQPVAGRYRLHDLVAVFARRLAADETAETTAAAGRLLDLYLSAARCAGEVIPPERAPAPFRGVREAADWLDSAGDLSDVVAYAVATGHVDHACWIAEAVVDQLLPRGRAHECHDAVRIALDHLPEATDQRMVAALRSSLGAVEIARCRYPQALTLFEDAAATARRRGERGEEARAKTGIGMATAMSGARAEGLAALDEAIRLATELGDDRTVERAGSVIGYLRHLDGEHEAALRWFADLHALGEKLGSTGMMGRALCHTGSVRLVVGEVDAAAEALRAAADLAERSADPALLTTSLTRLGSAEQARGDLTAALAAQRRALELFPARGHASMEVELRDRLGRTCLLAGLRDEAREHFEAAVALAELAGRPDELAAAREALRSC</sequence>
<dbReference type="InterPro" id="IPR001867">
    <property type="entry name" value="OmpR/PhoB-type_DNA-bd"/>
</dbReference>